<keyword evidence="1" id="KW-0472">Membrane</keyword>
<dbReference type="EMBL" id="JAEVFJ010000041">
    <property type="protein sequence ID" value="KAH8087191.1"/>
    <property type="molecule type" value="Genomic_DNA"/>
</dbReference>
<dbReference type="AlphaFoldDB" id="A0A8K0XL64"/>
<proteinExistence type="predicted"/>
<keyword evidence="1" id="KW-1133">Transmembrane helix</keyword>
<sequence>MVATFSINILILIGAVLFAVIVATALSRRNARSLPPHSQMVGQAWDQPPELVEVTIVKGDAGSWKDVMPLSATSAAPPPASKLSVPLEPSPSVSESPYFTPIFAHHLPSWPFRVRKSRVNRAKHDAEEDEEEDLLPDDGKLDVAVIVVMPSRRRKLGDEDSDEAVEYALGMSRMECHKRAR</sequence>
<keyword evidence="3" id="KW-1185">Reference proteome</keyword>
<keyword evidence="1" id="KW-0812">Transmembrane</keyword>
<gene>
    <name evidence="2" type="ORF">BXZ70DRAFT_544282</name>
</gene>
<reference evidence="2" key="1">
    <citation type="journal article" date="2021" name="New Phytol.">
        <title>Evolutionary innovations through gain and loss of genes in the ectomycorrhizal Boletales.</title>
        <authorList>
            <person name="Wu G."/>
            <person name="Miyauchi S."/>
            <person name="Morin E."/>
            <person name="Kuo A."/>
            <person name="Drula E."/>
            <person name="Varga T."/>
            <person name="Kohler A."/>
            <person name="Feng B."/>
            <person name="Cao Y."/>
            <person name="Lipzen A."/>
            <person name="Daum C."/>
            <person name="Hundley H."/>
            <person name="Pangilinan J."/>
            <person name="Johnson J."/>
            <person name="Barry K."/>
            <person name="LaButti K."/>
            <person name="Ng V."/>
            <person name="Ahrendt S."/>
            <person name="Min B."/>
            <person name="Choi I.G."/>
            <person name="Park H."/>
            <person name="Plett J.M."/>
            <person name="Magnuson J."/>
            <person name="Spatafora J.W."/>
            <person name="Nagy L.G."/>
            <person name="Henrissat B."/>
            <person name="Grigoriev I.V."/>
            <person name="Yang Z.L."/>
            <person name="Xu J."/>
            <person name="Martin F.M."/>
        </authorList>
    </citation>
    <scope>NUCLEOTIDE SEQUENCE</scope>
    <source>
        <strain evidence="2">KKN 215</strain>
    </source>
</reference>
<name>A0A8K0XL64_9AGAR</name>
<evidence type="ECO:0000313" key="3">
    <source>
        <dbReference type="Proteomes" id="UP000813824"/>
    </source>
</evidence>
<accession>A0A8K0XL64</accession>
<comment type="caution">
    <text evidence="2">The sequence shown here is derived from an EMBL/GenBank/DDBJ whole genome shotgun (WGS) entry which is preliminary data.</text>
</comment>
<evidence type="ECO:0000313" key="2">
    <source>
        <dbReference type="EMBL" id="KAH8087191.1"/>
    </source>
</evidence>
<evidence type="ECO:0000256" key="1">
    <source>
        <dbReference type="SAM" id="Phobius"/>
    </source>
</evidence>
<organism evidence="2 3">
    <name type="scientific">Cristinia sonorae</name>
    <dbReference type="NCBI Taxonomy" id="1940300"/>
    <lineage>
        <taxon>Eukaryota</taxon>
        <taxon>Fungi</taxon>
        <taxon>Dikarya</taxon>
        <taxon>Basidiomycota</taxon>
        <taxon>Agaricomycotina</taxon>
        <taxon>Agaricomycetes</taxon>
        <taxon>Agaricomycetidae</taxon>
        <taxon>Agaricales</taxon>
        <taxon>Pleurotineae</taxon>
        <taxon>Stephanosporaceae</taxon>
        <taxon>Cristinia</taxon>
    </lineage>
</organism>
<protein>
    <submittedName>
        <fullName evidence="2">Uncharacterized protein</fullName>
    </submittedName>
</protein>
<dbReference type="Proteomes" id="UP000813824">
    <property type="component" value="Unassembled WGS sequence"/>
</dbReference>
<feature type="transmembrane region" description="Helical" evidence="1">
    <location>
        <begin position="6"/>
        <end position="26"/>
    </location>
</feature>